<dbReference type="InterPro" id="IPR042267">
    <property type="entry name" value="VTC_sf"/>
</dbReference>
<name>A0A4P8XFV2_9BACL</name>
<dbReference type="Pfam" id="PF09359">
    <property type="entry name" value="VTC"/>
    <property type="match status" value="1"/>
</dbReference>
<dbReference type="Proteomes" id="UP000300879">
    <property type="component" value="Chromosome"/>
</dbReference>
<dbReference type="AlphaFoldDB" id="A0A4P8XFV2"/>
<sequence length="247" mass="29222">MKKEAEGRMDMDGALKYRSELKYYMNRHQHAVLSSRLKPLLTRDVHASSTGEYHIRSLYFDDASNTALHEKLGGISSRAKYRIRIYNFQDDVIHFEKKIKQRDYIAKLKEPLTREMFDRLLAGDMEVLNVPSKPLLLEIYYQMKQQLLAPKVIVDYVREPFVCHHGNVRITFDKELRTGLHRTDMFSQDLAAIRALDEDLMILEVKYDEYLPEYIRAVLQTEGLQRQSASKYVICRKYLKSNTWEDY</sequence>
<gene>
    <name evidence="2" type="ORF">E6C60_0334</name>
</gene>
<dbReference type="Gene3D" id="3.20.100.30">
    <property type="entry name" value="VTC, catalytic tunnel domain"/>
    <property type="match status" value="1"/>
</dbReference>
<dbReference type="EMBL" id="CP040396">
    <property type="protein sequence ID" value="QCT01058.1"/>
    <property type="molecule type" value="Genomic_DNA"/>
</dbReference>
<dbReference type="CDD" id="cd07750">
    <property type="entry name" value="PolyPPase_VTC_like"/>
    <property type="match status" value="1"/>
</dbReference>
<dbReference type="GO" id="GO:0006799">
    <property type="term" value="P:polyphosphate biosynthetic process"/>
    <property type="evidence" value="ECO:0007669"/>
    <property type="project" value="UniProtKB-ARBA"/>
</dbReference>
<evidence type="ECO:0000313" key="2">
    <source>
        <dbReference type="EMBL" id="QCT01058.1"/>
    </source>
</evidence>
<dbReference type="KEGG" id="palo:E6C60_0334"/>
<evidence type="ECO:0000259" key="1">
    <source>
        <dbReference type="Pfam" id="PF09359"/>
    </source>
</evidence>
<keyword evidence="3" id="KW-1185">Reference proteome</keyword>
<reference evidence="2 3" key="1">
    <citation type="submission" date="2019-05" db="EMBL/GenBank/DDBJ databases">
        <authorList>
            <person name="Chen C."/>
        </authorList>
    </citation>
    <scope>NUCLEOTIDE SEQUENCE [LARGE SCALE GENOMIC DNA]</scope>
    <source>
        <strain evidence="2 3">HB172198</strain>
    </source>
</reference>
<proteinExistence type="predicted"/>
<organism evidence="2 3">
    <name type="scientific">Paenibacillus algicola</name>
    <dbReference type="NCBI Taxonomy" id="2565926"/>
    <lineage>
        <taxon>Bacteria</taxon>
        <taxon>Bacillati</taxon>
        <taxon>Bacillota</taxon>
        <taxon>Bacilli</taxon>
        <taxon>Bacillales</taxon>
        <taxon>Paenibacillaceae</taxon>
        <taxon>Paenibacillus</taxon>
    </lineage>
</organism>
<evidence type="ECO:0000313" key="3">
    <source>
        <dbReference type="Proteomes" id="UP000300879"/>
    </source>
</evidence>
<dbReference type="InterPro" id="IPR018966">
    <property type="entry name" value="VTC_domain"/>
</dbReference>
<accession>A0A4P8XFV2</accession>
<protein>
    <submittedName>
        <fullName evidence="2">VTC domain protein</fullName>
    </submittedName>
</protein>
<feature type="domain" description="VTC" evidence="1">
    <location>
        <begin position="18"/>
        <end position="239"/>
    </location>
</feature>